<organism evidence="1 2">
    <name type="scientific">Candidatus Magnetoglobus multicellularis str. Araruama</name>
    <dbReference type="NCBI Taxonomy" id="890399"/>
    <lineage>
        <taxon>Bacteria</taxon>
        <taxon>Pseudomonadati</taxon>
        <taxon>Thermodesulfobacteriota</taxon>
        <taxon>Desulfobacteria</taxon>
        <taxon>Desulfobacterales</taxon>
        <taxon>Desulfobacteraceae</taxon>
        <taxon>Candidatus Magnetoglobus</taxon>
    </lineage>
</organism>
<reference evidence="2" key="1">
    <citation type="submission" date="2012-11" db="EMBL/GenBank/DDBJ databases">
        <authorList>
            <person name="Lucero-Rivera Y.E."/>
            <person name="Tovar-Ramirez D."/>
        </authorList>
    </citation>
    <scope>NUCLEOTIDE SEQUENCE [LARGE SCALE GENOMIC DNA]</scope>
    <source>
        <strain evidence="2">Araruama</strain>
    </source>
</reference>
<comment type="caution">
    <text evidence="1">The sequence shown here is derived from an EMBL/GenBank/DDBJ whole genome shotgun (WGS) entry which is preliminary data.</text>
</comment>
<dbReference type="EMBL" id="ATBP01000762">
    <property type="protein sequence ID" value="ETR69017.1"/>
    <property type="molecule type" value="Genomic_DNA"/>
</dbReference>
<dbReference type="Proteomes" id="UP000189670">
    <property type="component" value="Unassembled WGS sequence"/>
</dbReference>
<sequence>MKQAVKTLVPEEVYTDRQEFIDYFYEYALKAITRRAMSSVLLGRRRMGKTEIFKRVVNRLFFEQDHTDPKAAVPVYFSFKDEKIDHLNFALGYVENFIRWYAGFRLGDPAILSRKMEQHDLLEYVENNIDISQGFSIAIDMFKGLMENGVTLPSQRAVMLPRMVSDFDDSTIVMFLDEFQNTHMPHHNDFRIVGYMQEAVESPTCPHFVTGSAMTILSNEILGRGSLFGRFRSKPIEPLSEYWGTQLALRAAGHYQADITEIAASIIAHRCGGNPFYISAVIQQAVERGIRLGYEETINNMLATDLSSGFIWAELNDQVTKWIERINEYGITKWVLYLSALSEGDRIEPEHIQKQLAEKEGTHVSIEKIQNVLIRLSRGDLLEYMEFGRWFRKVDDPVLLDFLKAWGKFEIEGYRHSKVLTDTIKKYSVLERRINDQKGFIGEMYMSQILWNGQRKTFHGKYFHSELNITMPDRFHDIRHRMRMDASEDSEVDIYASTGTEIWLCESKWWETQKVDSGVVRYMLGLKEKLKDFEGREYFEREKQIMTVRLWLFAYSGVSGNAEELLKEHGIYWSTRSDLEYLVKETGLRRLPVFTK</sequence>
<protein>
    <recommendedName>
        <fullName evidence="3">ATPase domain protein, prokaryote domain protein</fullName>
    </recommendedName>
</protein>
<dbReference type="SUPFAM" id="SSF52980">
    <property type="entry name" value="Restriction endonuclease-like"/>
    <property type="match status" value="1"/>
</dbReference>
<evidence type="ECO:0000313" key="1">
    <source>
        <dbReference type="EMBL" id="ETR69017.1"/>
    </source>
</evidence>
<dbReference type="AlphaFoldDB" id="A0A1V1P2D1"/>
<evidence type="ECO:0000313" key="2">
    <source>
        <dbReference type="Proteomes" id="UP000189670"/>
    </source>
</evidence>
<name>A0A1V1P2D1_9BACT</name>
<dbReference type="SUPFAM" id="SSF52540">
    <property type="entry name" value="P-loop containing nucleoside triphosphate hydrolases"/>
    <property type="match status" value="1"/>
</dbReference>
<evidence type="ECO:0008006" key="3">
    <source>
        <dbReference type="Google" id="ProtNLM"/>
    </source>
</evidence>
<gene>
    <name evidence="1" type="ORF">OMM_04213</name>
</gene>
<accession>A0A1V1P2D1</accession>
<proteinExistence type="predicted"/>
<dbReference type="Gene3D" id="3.40.50.300">
    <property type="entry name" value="P-loop containing nucleotide triphosphate hydrolases"/>
    <property type="match status" value="1"/>
</dbReference>
<dbReference type="InterPro" id="IPR011335">
    <property type="entry name" value="Restrct_endonuc-II-like"/>
</dbReference>
<dbReference type="InterPro" id="IPR027417">
    <property type="entry name" value="P-loop_NTPase"/>
</dbReference>